<reference evidence="5 7" key="1">
    <citation type="submission" date="2012-06" db="EMBL/GenBank/DDBJ databases">
        <title>Draft genome sequence of Lactobacillus gigeriorum CRBIP 24.85T, isolated from chicken crop.</title>
        <authorList>
            <person name="Cousin S."/>
            <person name="Ma L."/>
            <person name="Creno S."/>
            <person name="Clermont D."/>
            <person name="Loux V."/>
            <person name="Bizet C."/>
            <person name="Bouchier C."/>
        </authorList>
    </citation>
    <scope>NUCLEOTIDE SEQUENCE [LARGE SCALE GENOMIC DNA]</scope>
    <source>
        <strain evidence="7">CRBIP 24.85T</strain>
        <strain evidence="5">Type strain: CRBIP 24.85</strain>
    </source>
</reference>
<dbReference type="PATRIC" id="fig|1423751.3.peg.298"/>
<protein>
    <submittedName>
        <fullName evidence="6">Lysin</fullName>
    </submittedName>
    <submittedName>
        <fullName evidence="5">Muramidase</fullName>
    </submittedName>
</protein>
<dbReference type="GO" id="GO:0003796">
    <property type="term" value="F:lysozyme activity"/>
    <property type="evidence" value="ECO:0007669"/>
    <property type="project" value="InterPro"/>
</dbReference>
<comment type="similarity">
    <text evidence="1">Belongs to the glycosyl hydrolase 25 family.</text>
</comment>
<dbReference type="PROSITE" id="PS51904">
    <property type="entry name" value="GLYCOSYL_HYDROL_F25_2"/>
    <property type="match status" value="1"/>
</dbReference>
<dbReference type="SUPFAM" id="SSF51445">
    <property type="entry name" value="(Trans)glycosidases"/>
    <property type="match status" value="1"/>
</dbReference>
<comment type="caution">
    <text evidence="5">The sequence shown here is derived from an EMBL/GenBank/DDBJ whole genome shotgun (WGS) entry which is preliminary data.</text>
</comment>
<evidence type="ECO:0000256" key="1">
    <source>
        <dbReference type="ARBA" id="ARBA00010646"/>
    </source>
</evidence>
<dbReference type="GO" id="GO:0016998">
    <property type="term" value="P:cell wall macromolecule catabolic process"/>
    <property type="evidence" value="ECO:0007669"/>
    <property type="project" value="InterPro"/>
</dbReference>
<accession>I7LFY2</accession>
<dbReference type="AlphaFoldDB" id="I7LFY2"/>
<evidence type="ECO:0000313" key="8">
    <source>
        <dbReference type="Proteomes" id="UP000051521"/>
    </source>
</evidence>
<dbReference type="Proteomes" id="UP000009326">
    <property type="component" value="Unassembled WGS sequence"/>
</dbReference>
<dbReference type="InterPro" id="IPR017853">
    <property type="entry name" value="GH"/>
</dbReference>
<dbReference type="SMART" id="SM00257">
    <property type="entry name" value="LysM"/>
    <property type="match status" value="1"/>
</dbReference>
<dbReference type="InterPro" id="IPR036779">
    <property type="entry name" value="LysM_dom_sf"/>
</dbReference>
<dbReference type="GO" id="GO:0009253">
    <property type="term" value="P:peptidoglycan catabolic process"/>
    <property type="evidence" value="ECO:0007669"/>
    <property type="project" value="InterPro"/>
</dbReference>
<dbReference type="SUPFAM" id="SSF54106">
    <property type="entry name" value="LysM domain"/>
    <property type="match status" value="1"/>
</dbReference>
<dbReference type="STRING" id="1423751.FC38_GL000282"/>
<evidence type="ECO:0000256" key="2">
    <source>
        <dbReference type="ARBA" id="ARBA00022801"/>
    </source>
</evidence>
<evidence type="ECO:0000313" key="5">
    <source>
        <dbReference type="EMBL" id="CCI87103.1"/>
    </source>
</evidence>
<evidence type="ECO:0000313" key="6">
    <source>
        <dbReference type="EMBL" id="KRN12807.1"/>
    </source>
</evidence>
<evidence type="ECO:0000256" key="3">
    <source>
        <dbReference type="ARBA" id="ARBA00023295"/>
    </source>
</evidence>
<dbReference type="CDD" id="cd00118">
    <property type="entry name" value="LysM"/>
    <property type="match status" value="1"/>
</dbReference>
<dbReference type="PANTHER" id="PTHR33734:SF22">
    <property type="entry name" value="MEMBRANE-BOUND LYTIC MUREIN TRANSGLYCOSYLASE D"/>
    <property type="match status" value="1"/>
</dbReference>
<dbReference type="Pfam" id="PF01476">
    <property type="entry name" value="LysM"/>
    <property type="match status" value="1"/>
</dbReference>
<feature type="domain" description="LysM" evidence="4">
    <location>
        <begin position="236"/>
        <end position="280"/>
    </location>
</feature>
<dbReference type="Gene3D" id="3.10.350.10">
    <property type="entry name" value="LysM domain"/>
    <property type="match status" value="1"/>
</dbReference>
<dbReference type="Proteomes" id="UP000051521">
    <property type="component" value="Unassembled WGS sequence"/>
</dbReference>
<dbReference type="EMBL" id="AYZO01000011">
    <property type="protein sequence ID" value="KRN12807.1"/>
    <property type="molecule type" value="Genomic_DNA"/>
</dbReference>
<evidence type="ECO:0000259" key="4">
    <source>
        <dbReference type="PROSITE" id="PS51782"/>
    </source>
</evidence>
<dbReference type="InterPro" id="IPR018077">
    <property type="entry name" value="Glyco_hydro_fam25_subgr"/>
</dbReference>
<dbReference type="PANTHER" id="PTHR33734">
    <property type="entry name" value="LYSM DOMAIN-CONTAINING GPI-ANCHORED PROTEIN 2"/>
    <property type="match status" value="1"/>
</dbReference>
<keyword evidence="8" id="KW-1185">Reference proteome</keyword>
<sequence length="362" mass="40223">MFPQKVDAARRLGIDVSSYQRSDYQFFQNMKANGTKFVIVKLGGSGGGEGEHYQNPKASQQLAMAQKVGLEVGSYFWGEFGGSVAQAKKMAKYAVSDAQKFGLKKGSAIALDYELGASQNKEENTKAIHEFMSYIKKQGYKPLLYSGSYYLKTNVNHSKVNKSFKNSLWIASYATMAPVNGPNYNYFPSLDGIAIWQFSSAWYGVDGNVELLKNSLKLGKVKDDVKVTKTKKSKATSYTVKAGDSWYSIAQKFGMDQNQLAKLNGGTVNSELQPGDKLKLTGTIKNDAKPTKVKTKIVKVKSLGKDRKNWKVRLIDGSGKYSNHYVNQGSRWITSKTKETKKGKAYLIGKNLYVLAKYVKIE</sequence>
<reference evidence="6 8" key="2">
    <citation type="journal article" date="2015" name="Genome Announc.">
        <title>Expanding the biotechnology potential of lactobacilli through comparative genomics of 213 strains and associated genera.</title>
        <authorList>
            <person name="Sun Z."/>
            <person name="Harris H.M."/>
            <person name="McCann A."/>
            <person name="Guo C."/>
            <person name="Argimon S."/>
            <person name="Zhang W."/>
            <person name="Yang X."/>
            <person name="Jeffery I.B."/>
            <person name="Cooney J.C."/>
            <person name="Kagawa T.F."/>
            <person name="Liu W."/>
            <person name="Song Y."/>
            <person name="Salvetti E."/>
            <person name="Wrobel A."/>
            <person name="Rasinkangas P."/>
            <person name="Parkhill J."/>
            <person name="Rea M.C."/>
            <person name="O'Sullivan O."/>
            <person name="Ritari J."/>
            <person name="Douillard F.P."/>
            <person name="Paul Ross R."/>
            <person name="Yang R."/>
            <person name="Briner A.E."/>
            <person name="Felis G.E."/>
            <person name="de Vos W.M."/>
            <person name="Barrangou R."/>
            <person name="Klaenhammer T.R."/>
            <person name="Caufield P.W."/>
            <person name="Cui Y."/>
            <person name="Zhang H."/>
            <person name="O'Toole P.W."/>
        </authorList>
    </citation>
    <scope>NUCLEOTIDE SEQUENCE [LARGE SCALE GENOMIC DNA]</scope>
    <source>
        <strain evidence="6 8">DSM 23908</strain>
    </source>
</reference>
<name>I7LFY2_9LACO</name>
<dbReference type="PROSITE" id="PS51782">
    <property type="entry name" value="LYSM"/>
    <property type="match status" value="1"/>
</dbReference>
<dbReference type="InterPro" id="IPR018392">
    <property type="entry name" value="LysM"/>
</dbReference>
<dbReference type="GO" id="GO:0008932">
    <property type="term" value="F:lytic endotransglycosylase activity"/>
    <property type="evidence" value="ECO:0007669"/>
    <property type="project" value="TreeGrafter"/>
</dbReference>
<evidence type="ECO:0000313" key="7">
    <source>
        <dbReference type="Proteomes" id="UP000009326"/>
    </source>
</evidence>
<keyword evidence="2" id="KW-0378">Hydrolase</keyword>
<dbReference type="SMART" id="SM00641">
    <property type="entry name" value="Glyco_25"/>
    <property type="match status" value="1"/>
</dbReference>
<dbReference type="Pfam" id="PF01183">
    <property type="entry name" value="Glyco_hydro_25"/>
    <property type="match status" value="1"/>
</dbReference>
<proteinExistence type="inferred from homology"/>
<gene>
    <name evidence="5" type="ORF">BN52_02405</name>
    <name evidence="6" type="ORF">FC38_GL000282</name>
</gene>
<organism evidence="5 7">
    <name type="scientific">Lactobacillus gigeriorum DSM 23908 = CRBIP 24.85</name>
    <dbReference type="NCBI Taxonomy" id="1423751"/>
    <lineage>
        <taxon>Bacteria</taxon>
        <taxon>Bacillati</taxon>
        <taxon>Bacillota</taxon>
        <taxon>Bacilli</taxon>
        <taxon>Lactobacillales</taxon>
        <taxon>Lactobacillaceae</taxon>
        <taxon>Lactobacillus</taxon>
    </lineage>
</organism>
<dbReference type="Gene3D" id="3.20.20.80">
    <property type="entry name" value="Glycosidases"/>
    <property type="match status" value="1"/>
</dbReference>
<dbReference type="EMBL" id="CAKC01000048">
    <property type="protein sequence ID" value="CCI87103.1"/>
    <property type="molecule type" value="Genomic_DNA"/>
</dbReference>
<dbReference type="InterPro" id="IPR002053">
    <property type="entry name" value="Glyco_hydro_25"/>
</dbReference>
<keyword evidence="3" id="KW-0326">Glycosidase</keyword>